<dbReference type="InterPro" id="IPR007922">
    <property type="entry name" value="DciA-like"/>
</dbReference>
<dbReference type="Pfam" id="PF05258">
    <property type="entry name" value="DciA"/>
    <property type="match status" value="1"/>
</dbReference>
<protein>
    <recommendedName>
        <fullName evidence="3">RNA-binding protein</fullName>
    </recommendedName>
</protein>
<accession>A0A1M4TB81</accession>
<reference evidence="1 2" key="1">
    <citation type="submission" date="2016-11" db="EMBL/GenBank/DDBJ databases">
        <authorList>
            <person name="Jaros S."/>
            <person name="Januszkiewicz K."/>
            <person name="Wedrychowicz H."/>
        </authorList>
    </citation>
    <scope>NUCLEOTIDE SEQUENCE [LARGE SCALE GENOMIC DNA]</scope>
    <source>
        <strain evidence="1 2">DSM 25661</strain>
    </source>
</reference>
<dbReference type="EMBL" id="FQTW01000001">
    <property type="protein sequence ID" value="SHE41700.1"/>
    <property type="molecule type" value="Genomic_DNA"/>
</dbReference>
<dbReference type="OrthoDB" id="9804942at2"/>
<dbReference type="AlphaFoldDB" id="A0A1M4TB81"/>
<dbReference type="RefSeq" id="WP_073191728.1">
    <property type="nucleotide sequence ID" value="NZ_FQTW01000001.1"/>
</dbReference>
<gene>
    <name evidence="1" type="ORF">SAMN05444278_101578</name>
</gene>
<evidence type="ECO:0000313" key="1">
    <source>
        <dbReference type="EMBL" id="SHE41700.1"/>
    </source>
</evidence>
<dbReference type="Proteomes" id="UP000184462">
    <property type="component" value="Unassembled WGS sequence"/>
</dbReference>
<sequence length="102" mass="11863">MKYNDKKRSREEQSMKDLLGAFKKNLKLEKGLNKVEVEELWFKELGSGIKTYTEKVSFTNGKLIVKLSSSTLREELSYGKSKLVARLNEQLQEPLIEQIILR</sequence>
<evidence type="ECO:0000313" key="2">
    <source>
        <dbReference type="Proteomes" id="UP000184462"/>
    </source>
</evidence>
<dbReference type="PANTHER" id="PTHR36456:SF1">
    <property type="entry name" value="UPF0232 PROTEIN SCO3875"/>
    <property type="match status" value="1"/>
</dbReference>
<dbReference type="STRING" id="1155689.SAMN05444278_101578"/>
<proteinExistence type="predicted"/>
<keyword evidence="2" id="KW-1185">Reference proteome</keyword>
<evidence type="ECO:0008006" key="3">
    <source>
        <dbReference type="Google" id="ProtNLM"/>
    </source>
</evidence>
<organism evidence="1 2">
    <name type="scientific">Psychroflexus salarius</name>
    <dbReference type="NCBI Taxonomy" id="1155689"/>
    <lineage>
        <taxon>Bacteria</taxon>
        <taxon>Pseudomonadati</taxon>
        <taxon>Bacteroidota</taxon>
        <taxon>Flavobacteriia</taxon>
        <taxon>Flavobacteriales</taxon>
        <taxon>Flavobacteriaceae</taxon>
        <taxon>Psychroflexus</taxon>
    </lineage>
</organism>
<dbReference type="PANTHER" id="PTHR36456">
    <property type="entry name" value="UPF0232 PROTEIN SCO3875"/>
    <property type="match status" value="1"/>
</dbReference>
<name>A0A1M4TB81_9FLAO</name>